<dbReference type="Proteomes" id="UP000429811">
    <property type="component" value="Unassembled WGS sequence"/>
</dbReference>
<evidence type="ECO:0000313" key="3">
    <source>
        <dbReference type="Proteomes" id="UP000429811"/>
    </source>
</evidence>
<feature type="transmembrane region" description="Helical" evidence="1">
    <location>
        <begin position="111"/>
        <end position="129"/>
    </location>
</feature>
<name>A0A6I2RSP5_FLAPL</name>
<keyword evidence="1" id="KW-0472">Membrane</keyword>
<accession>A0A6I2RSP5</accession>
<keyword evidence="1" id="KW-0812">Transmembrane</keyword>
<feature type="transmembrane region" description="Helical" evidence="1">
    <location>
        <begin position="79"/>
        <end position="105"/>
    </location>
</feature>
<keyword evidence="1" id="KW-1133">Transmembrane helix</keyword>
<comment type="caution">
    <text evidence="2">The sequence shown here is derived from an EMBL/GenBank/DDBJ whole genome shotgun (WGS) entry which is preliminary data.</text>
</comment>
<gene>
    <name evidence="2" type="ORF">GKE90_15965</name>
</gene>
<evidence type="ECO:0000313" key="2">
    <source>
        <dbReference type="EMBL" id="MSB50179.1"/>
    </source>
</evidence>
<organism evidence="2 3">
    <name type="scientific">Flavonifractor plautii</name>
    <name type="common">Fusobacterium plautii</name>
    <dbReference type="NCBI Taxonomy" id="292800"/>
    <lineage>
        <taxon>Bacteria</taxon>
        <taxon>Bacillati</taxon>
        <taxon>Bacillota</taxon>
        <taxon>Clostridia</taxon>
        <taxon>Eubacteriales</taxon>
        <taxon>Oscillospiraceae</taxon>
        <taxon>Flavonifractor</taxon>
    </lineage>
</organism>
<proteinExistence type="predicted"/>
<dbReference type="EMBL" id="WKPO01000026">
    <property type="protein sequence ID" value="MSB50179.1"/>
    <property type="molecule type" value="Genomic_DNA"/>
</dbReference>
<dbReference type="RefSeq" id="WP_154250829.1">
    <property type="nucleotide sequence ID" value="NZ_WKPO01000026.1"/>
</dbReference>
<reference evidence="2 3" key="1">
    <citation type="journal article" date="2019" name="Nat. Med.">
        <title>A library of human gut bacterial isolates paired with longitudinal multiomics data enables mechanistic microbiome research.</title>
        <authorList>
            <person name="Poyet M."/>
            <person name="Groussin M."/>
            <person name="Gibbons S.M."/>
            <person name="Avila-Pacheco J."/>
            <person name="Jiang X."/>
            <person name="Kearney S.M."/>
            <person name="Perrotta A.R."/>
            <person name="Berdy B."/>
            <person name="Zhao S."/>
            <person name="Lieberman T.D."/>
            <person name="Swanson P.K."/>
            <person name="Smith M."/>
            <person name="Roesemann S."/>
            <person name="Alexander J.E."/>
            <person name="Rich S.A."/>
            <person name="Livny J."/>
            <person name="Vlamakis H."/>
            <person name="Clish C."/>
            <person name="Bullock K."/>
            <person name="Deik A."/>
            <person name="Scott J."/>
            <person name="Pierce K.A."/>
            <person name="Xavier R.J."/>
            <person name="Alm E.J."/>
        </authorList>
    </citation>
    <scope>NUCLEOTIDE SEQUENCE [LARGE SCALE GENOMIC DNA]</scope>
    <source>
        <strain evidence="2 3">BIOML-A5</strain>
    </source>
</reference>
<protein>
    <submittedName>
        <fullName evidence="2">Uncharacterized protein</fullName>
    </submittedName>
</protein>
<evidence type="ECO:0000256" key="1">
    <source>
        <dbReference type="SAM" id="Phobius"/>
    </source>
</evidence>
<dbReference type="AlphaFoldDB" id="A0A6I2RSP5"/>
<sequence length="132" mass="14102">MKAELKRALDLVGHQRREALARKRLSGDPRNPFRPRYGAELTFAAAAQEAETLGYILKLLEKEAARECARRVIPTLDAILDFVIGLGLLALAMLGVAAACVAAGAPDGITRTAALLGVGFITALSLHRLGRK</sequence>